<evidence type="ECO:0000256" key="11">
    <source>
        <dbReference type="ARBA" id="ARBA00025198"/>
    </source>
</evidence>
<dbReference type="HAMAP" id="MF_01398">
    <property type="entry name" value="ATP_synth_b_bprime"/>
    <property type="match status" value="1"/>
</dbReference>
<keyword evidence="17" id="KW-1185">Reference proteome</keyword>
<keyword evidence="6 13" id="KW-0375">Hydrogen ion transport</keyword>
<dbReference type="PANTHER" id="PTHR33445">
    <property type="entry name" value="ATP SYNTHASE SUBUNIT B', CHLOROPLASTIC"/>
    <property type="match status" value="1"/>
</dbReference>
<evidence type="ECO:0000256" key="6">
    <source>
        <dbReference type="ARBA" id="ARBA00022781"/>
    </source>
</evidence>
<comment type="function">
    <text evidence="11 13">F(1)F(0) ATP synthase produces ATP from ADP in the presence of a proton or sodium gradient. F-type ATPases consist of two structural domains, F(1) containing the extramembraneous catalytic core and F(0) containing the membrane proton channel, linked together by a central stalk and a peripheral stalk. During catalysis, ATP synthesis in the catalytic domain of F(1) is coupled via a rotary mechanism of the central stalk subunits to proton translocation.</text>
</comment>
<feature type="region of interest" description="Disordered" evidence="15">
    <location>
        <begin position="51"/>
        <end position="76"/>
    </location>
</feature>
<evidence type="ECO:0000256" key="3">
    <source>
        <dbReference type="ARBA" id="ARBA00022475"/>
    </source>
</evidence>
<evidence type="ECO:0000256" key="2">
    <source>
        <dbReference type="ARBA" id="ARBA00022448"/>
    </source>
</evidence>
<keyword evidence="4 13" id="KW-0138">CF(0)</keyword>
<organism evidence="16 17">
    <name type="scientific">Schleiferilactobacillus perolens DSM 12744</name>
    <dbReference type="NCBI Taxonomy" id="1423792"/>
    <lineage>
        <taxon>Bacteria</taxon>
        <taxon>Bacillati</taxon>
        <taxon>Bacillota</taxon>
        <taxon>Bacilli</taxon>
        <taxon>Lactobacillales</taxon>
        <taxon>Lactobacillaceae</taxon>
        <taxon>Schleiferilactobacillus</taxon>
    </lineage>
</organism>
<dbReference type="InterPro" id="IPR002146">
    <property type="entry name" value="ATP_synth_b/b'su_bac/chlpt"/>
</dbReference>
<gene>
    <name evidence="13" type="primary">atpF</name>
    <name evidence="16" type="ORF">FD09_GL001435</name>
</gene>
<dbReference type="InterPro" id="IPR050059">
    <property type="entry name" value="ATP_synthase_B_chain"/>
</dbReference>
<dbReference type="GO" id="GO:0045259">
    <property type="term" value="C:proton-transporting ATP synthase complex"/>
    <property type="evidence" value="ECO:0007669"/>
    <property type="project" value="UniProtKB-KW"/>
</dbReference>
<name>A0A0R1NBL3_9LACO</name>
<dbReference type="InterPro" id="IPR005864">
    <property type="entry name" value="ATP_synth_F0_bsu_bac"/>
</dbReference>
<evidence type="ECO:0000313" key="16">
    <source>
        <dbReference type="EMBL" id="KRL14267.1"/>
    </source>
</evidence>
<dbReference type="EMBL" id="AZEC01000002">
    <property type="protein sequence ID" value="KRL14267.1"/>
    <property type="molecule type" value="Genomic_DNA"/>
</dbReference>
<feature type="transmembrane region" description="Helical" evidence="13">
    <location>
        <begin position="16"/>
        <end position="35"/>
    </location>
</feature>
<dbReference type="STRING" id="1423792.FD09_GL001435"/>
<dbReference type="CDD" id="cd06503">
    <property type="entry name" value="ATP-synt_Fo_b"/>
    <property type="match status" value="1"/>
</dbReference>
<keyword evidence="2 13" id="KW-0813">Transport</keyword>
<evidence type="ECO:0000256" key="13">
    <source>
        <dbReference type="HAMAP-Rule" id="MF_01398"/>
    </source>
</evidence>
<evidence type="ECO:0000256" key="9">
    <source>
        <dbReference type="ARBA" id="ARBA00023136"/>
    </source>
</evidence>
<evidence type="ECO:0000256" key="14">
    <source>
        <dbReference type="RuleBase" id="RU003848"/>
    </source>
</evidence>
<evidence type="ECO:0000313" key="17">
    <source>
        <dbReference type="Proteomes" id="UP000051330"/>
    </source>
</evidence>
<feature type="compositionally biased region" description="Basic and acidic residues" evidence="15">
    <location>
        <begin position="51"/>
        <end position="68"/>
    </location>
</feature>
<keyword evidence="10 13" id="KW-0066">ATP synthesis</keyword>
<dbReference type="RefSeq" id="WP_057818334.1">
    <property type="nucleotide sequence ID" value="NZ_AZEC01000002.1"/>
</dbReference>
<evidence type="ECO:0000256" key="1">
    <source>
        <dbReference type="ARBA" id="ARBA00005513"/>
    </source>
</evidence>
<keyword evidence="3 13" id="KW-1003">Cell membrane</keyword>
<dbReference type="PANTHER" id="PTHR33445:SF1">
    <property type="entry name" value="ATP SYNTHASE SUBUNIT B"/>
    <property type="match status" value="1"/>
</dbReference>
<keyword evidence="5 13" id="KW-0812">Transmembrane</keyword>
<dbReference type="GO" id="GO:0046961">
    <property type="term" value="F:proton-transporting ATPase activity, rotational mechanism"/>
    <property type="evidence" value="ECO:0007669"/>
    <property type="project" value="TreeGrafter"/>
</dbReference>
<dbReference type="Proteomes" id="UP000051330">
    <property type="component" value="Unassembled WGS sequence"/>
</dbReference>
<keyword evidence="7 13" id="KW-1133">Transmembrane helix</keyword>
<comment type="subcellular location">
    <subcellularLocation>
        <location evidence="13">Cell membrane</location>
        <topology evidence="13">Single-pass membrane protein</topology>
    </subcellularLocation>
    <subcellularLocation>
        <location evidence="12">Endomembrane system</location>
        <topology evidence="12">Single-pass membrane protein</topology>
    </subcellularLocation>
</comment>
<accession>A0A0R1NBL3</accession>
<evidence type="ECO:0000256" key="7">
    <source>
        <dbReference type="ARBA" id="ARBA00022989"/>
    </source>
</evidence>
<dbReference type="GO" id="GO:0046933">
    <property type="term" value="F:proton-transporting ATP synthase activity, rotational mechanism"/>
    <property type="evidence" value="ECO:0007669"/>
    <property type="project" value="UniProtKB-UniRule"/>
</dbReference>
<proteinExistence type="inferred from homology"/>
<dbReference type="GO" id="GO:0005886">
    <property type="term" value="C:plasma membrane"/>
    <property type="evidence" value="ECO:0007669"/>
    <property type="project" value="UniProtKB-SubCell"/>
</dbReference>
<dbReference type="Gene3D" id="6.10.250.1580">
    <property type="match status" value="1"/>
</dbReference>
<protein>
    <recommendedName>
        <fullName evidence="13">ATP synthase subunit b</fullName>
    </recommendedName>
    <alternativeName>
        <fullName evidence="13">ATP synthase F(0) sector subunit b</fullName>
    </alternativeName>
    <alternativeName>
        <fullName evidence="13">ATPase subunit I</fullName>
    </alternativeName>
    <alternativeName>
        <fullName evidence="13">F-type ATPase subunit b</fullName>
        <shortName evidence="13">F-ATPase subunit b</shortName>
    </alternativeName>
</protein>
<dbReference type="GO" id="GO:0012505">
    <property type="term" value="C:endomembrane system"/>
    <property type="evidence" value="ECO:0007669"/>
    <property type="project" value="UniProtKB-SubCell"/>
</dbReference>
<dbReference type="PATRIC" id="fig|1423792.3.peg.1451"/>
<dbReference type="AlphaFoldDB" id="A0A0R1NBL3"/>
<comment type="function">
    <text evidence="13">Component of the F(0) channel, it forms part of the peripheral stalk, linking F(1) to F(0).</text>
</comment>
<reference evidence="16 17" key="1">
    <citation type="journal article" date="2015" name="Genome Announc.">
        <title>Expanding the biotechnology potential of lactobacilli through comparative genomics of 213 strains and associated genera.</title>
        <authorList>
            <person name="Sun Z."/>
            <person name="Harris H.M."/>
            <person name="McCann A."/>
            <person name="Guo C."/>
            <person name="Argimon S."/>
            <person name="Zhang W."/>
            <person name="Yang X."/>
            <person name="Jeffery I.B."/>
            <person name="Cooney J.C."/>
            <person name="Kagawa T.F."/>
            <person name="Liu W."/>
            <person name="Song Y."/>
            <person name="Salvetti E."/>
            <person name="Wrobel A."/>
            <person name="Rasinkangas P."/>
            <person name="Parkhill J."/>
            <person name="Rea M.C."/>
            <person name="O'Sullivan O."/>
            <person name="Ritari J."/>
            <person name="Douillard F.P."/>
            <person name="Paul Ross R."/>
            <person name="Yang R."/>
            <person name="Briner A.E."/>
            <person name="Felis G.E."/>
            <person name="de Vos W.M."/>
            <person name="Barrangou R."/>
            <person name="Klaenhammer T.R."/>
            <person name="Caufield P.W."/>
            <person name="Cui Y."/>
            <person name="Zhang H."/>
            <person name="O'Toole P.W."/>
        </authorList>
    </citation>
    <scope>NUCLEOTIDE SEQUENCE [LARGE SCALE GENOMIC DNA]</scope>
    <source>
        <strain evidence="16 17">DSM 12744</strain>
    </source>
</reference>
<comment type="subunit">
    <text evidence="13">F-type ATPases have 2 components, F(1) - the catalytic core - and F(0) - the membrane proton channel. F(1) has five subunits: alpha(3), beta(3), gamma(1), delta(1), epsilon(1). F(0) has three main subunits: a(1), b(2) and c(10-14). The alpha and beta chains form an alternating ring which encloses part of the gamma chain. F(1) is attached to F(0) by a central stalk formed by the gamma and epsilon chains, while a peripheral stalk is formed by the delta and b chains.</text>
</comment>
<evidence type="ECO:0000256" key="8">
    <source>
        <dbReference type="ARBA" id="ARBA00023065"/>
    </source>
</evidence>
<sequence length="171" mass="18262">MANDLILAGGLYVGDLILYLVLFTLLMWAVGHFAWGPINAMMQKRQDKVNGDIDHAQKARSDAEDNQKKTAAALADSKNQAVSIIAEAQKRGSAQEDAIMKQAHAAAAATQAAAEKDAAQARQDALAHAKDDIASLSVEIASKMINKELDASAHQQLINSYIKGLDDHGKA</sequence>
<keyword evidence="9 13" id="KW-0472">Membrane</keyword>
<evidence type="ECO:0000256" key="15">
    <source>
        <dbReference type="SAM" id="MobiDB-lite"/>
    </source>
</evidence>
<dbReference type="Pfam" id="PF00430">
    <property type="entry name" value="ATP-synt_B"/>
    <property type="match status" value="1"/>
</dbReference>
<evidence type="ECO:0000256" key="5">
    <source>
        <dbReference type="ARBA" id="ARBA00022692"/>
    </source>
</evidence>
<keyword evidence="8 13" id="KW-0406">Ion transport</keyword>
<dbReference type="NCBIfam" id="TIGR01144">
    <property type="entry name" value="ATP_synt_b"/>
    <property type="match status" value="1"/>
</dbReference>
<comment type="similarity">
    <text evidence="1 13 14">Belongs to the ATPase B chain family.</text>
</comment>
<comment type="caution">
    <text evidence="16">The sequence shown here is derived from an EMBL/GenBank/DDBJ whole genome shotgun (WGS) entry which is preliminary data.</text>
</comment>
<evidence type="ECO:0000256" key="10">
    <source>
        <dbReference type="ARBA" id="ARBA00023310"/>
    </source>
</evidence>
<evidence type="ECO:0000256" key="12">
    <source>
        <dbReference type="ARBA" id="ARBA00037847"/>
    </source>
</evidence>
<evidence type="ECO:0000256" key="4">
    <source>
        <dbReference type="ARBA" id="ARBA00022547"/>
    </source>
</evidence>